<organism evidence="1 2">
    <name type="scientific">Kickxella alabastrina</name>
    <dbReference type="NCBI Taxonomy" id="61397"/>
    <lineage>
        <taxon>Eukaryota</taxon>
        <taxon>Fungi</taxon>
        <taxon>Fungi incertae sedis</taxon>
        <taxon>Zoopagomycota</taxon>
        <taxon>Kickxellomycotina</taxon>
        <taxon>Kickxellomycetes</taxon>
        <taxon>Kickxellales</taxon>
        <taxon>Kickxellaceae</taxon>
        <taxon>Kickxella</taxon>
    </lineage>
</organism>
<dbReference type="Proteomes" id="UP001150581">
    <property type="component" value="Unassembled WGS sequence"/>
</dbReference>
<proteinExistence type="predicted"/>
<gene>
    <name evidence="1" type="ORF">LPJ66_008447</name>
</gene>
<name>A0ACC1I6M7_9FUNG</name>
<reference evidence="1" key="1">
    <citation type="submission" date="2022-07" db="EMBL/GenBank/DDBJ databases">
        <title>Phylogenomic reconstructions and comparative analyses of Kickxellomycotina fungi.</title>
        <authorList>
            <person name="Reynolds N.K."/>
            <person name="Stajich J.E."/>
            <person name="Barry K."/>
            <person name="Grigoriev I.V."/>
            <person name="Crous P."/>
            <person name="Smith M.E."/>
        </authorList>
    </citation>
    <scope>NUCLEOTIDE SEQUENCE</scope>
    <source>
        <strain evidence="1">Benny 63K</strain>
    </source>
</reference>
<accession>A0ACC1I6M7</accession>
<comment type="caution">
    <text evidence="1">The sequence shown here is derived from an EMBL/GenBank/DDBJ whole genome shotgun (WGS) entry which is preliminary data.</text>
</comment>
<sequence>MTDDIKTTQPEQTAKNKNGKRGKVFSTQSSMMNILNQVSQVEEGRLNRKMDRQKTLEKFAYDKEKRLKAKKVKKTSRLEEIKNQLRQGHTLAELQGKPVKKTKPKKKVDRSLDKINREWSASVEGSPDSTPDQHQKKSVSFAL</sequence>
<protein>
    <submittedName>
        <fullName evidence="1">Uncharacterized protein</fullName>
    </submittedName>
</protein>
<evidence type="ECO:0000313" key="1">
    <source>
        <dbReference type="EMBL" id="KAJ1888677.1"/>
    </source>
</evidence>
<dbReference type="EMBL" id="JANBPG010001701">
    <property type="protein sequence ID" value="KAJ1888677.1"/>
    <property type="molecule type" value="Genomic_DNA"/>
</dbReference>
<evidence type="ECO:0000313" key="2">
    <source>
        <dbReference type="Proteomes" id="UP001150581"/>
    </source>
</evidence>
<keyword evidence="2" id="KW-1185">Reference proteome</keyword>